<evidence type="ECO:0008006" key="4">
    <source>
        <dbReference type="Google" id="ProtNLM"/>
    </source>
</evidence>
<evidence type="ECO:0000313" key="2">
    <source>
        <dbReference type="EMBL" id="OQX90850.1"/>
    </source>
</evidence>
<dbReference type="InterPro" id="IPR012505">
    <property type="entry name" value="YbbR"/>
</dbReference>
<dbReference type="EMBL" id="NATQ01000024">
    <property type="protein sequence ID" value="OQX90850.1"/>
    <property type="molecule type" value="Genomic_DNA"/>
</dbReference>
<name>A0A1W9S3G3_9BACT</name>
<dbReference type="Gene3D" id="2.170.120.30">
    <property type="match status" value="1"/>
</dbReference>
<organism evidence="2 3">
    <name type="scientific">Candidatus Coatesbacteria bacterium 4484_99</name>
    <dbReference type="NCBI Taxonomy" id="1970774"/>
    <lineage>
        <taxon>Bacteria</taxon>
        <taxon>Candidatus Coatesiibacteriota</taxon>
    </lineage>
</organism>
<dbReference type="Gene3D" id="2.170.120.40">
    <property type="entry name" value="YbbR-like domain"/>
    <property type="match status" value="1"/>
</dbReference>
<comment type="caution">
    <text evidence="2">The sequence shown here is derived from an EMBL/GenBank/DDBJ whole genome shotgun (WGS) entry which is preliminary data.</text>
</comment>
<evidence type="ECO:0000256" key="1">
    <source>
        <dbReference type="SAM" id="Phobius"/>
    </source>
</evidence>
<dbReference type="Proteomes" id="UP000192611">
    <property type="component" value="Unassembled WGS sequence"/>
</dbReference>
<dbReference type="AlphaFoldDB" id="A0A1W9S3G3"/>
<keyword evidence="1" id="KW-1133">Transmembrane helix</keyword>
<dbReference type="PANTHER" id="PTHR37804:SF1">
    <property type="entry name" value="CDAA REGULATORY PROTEIN CDAR"/>
    <property type="match status" value="1"/>
</dbReference>
<keyword evidence="1" id="KW-0812">Transmembrane</keyword>
<dbReference type="PANTHER" id="PTHR37804">
    <property type="entry name" value="CDAA REGULATORY PROTEIN CDAR"/>
    <property type="match status" value="1"/>
</dbReference>
<keyword evidence="1" id="KW-0472">Membrane</keyword>
<gene>
    <name evidence="2" type="ORF">B6D57_01825</name>
</gene>
<evidence type="ECO:0000313" key="3">
    <source>
        <dbReference type="Proteomes" id="UP000192611"/>
    </source>
</evidence>
<feature type="transmembrane region" description="Helical" evidence="1">
    <location>
        <begin position="12"/>
        <end position="33"/>
    </location>
</feature>
<reference evidence="3" key="1">
    <citation type="submission" date="2017-03" db="EMBL/GenBank/DDBJ databases">
        <title>Novel pathways for hydrocarbon cycling and metabolic interdependencies in hydrothermal sediment communities.</title>
        <authorList>
            <person name="Dombrowski N."/>
            <person name="Seitz K."/>
            <person name="Teske A."/>
            <person name="Baker B."/>
        </authorList>
    </citation>
    <scope>NUCLEOTIDE SEQUENCE [LARGE SCALE GENOMIC DNA]</scope>
</reference>
<dbReference type="Pfam" id="PF07949">
    <property type="entry name" value="YbbR"/>
    <property type="match status" value="1"/>
</dbReference>
<dbReference type="InterPro" id="IPR053154">
    <property type="entry name" value="c-di-AMP_regulator"/>
</dbReference>
<sequence length="226" mass="24620">MAGKLSKLARSIFSHPGVKIASLVIAIILWFIAQIYEIQERTITIPIKFTDIPTNLVISEATEYISVRASGLGKDLLGIKQGDIYLEVSLNEYEAGEHLVEVKKNAIVIPEGSSINIVGFGGRNTIAVRIEEIEYRWVPIVVFLRGMPAEDYIISGDISKSPSFALIKGKSSLINKVDFVRTTPVDISQVTEDVHTTATVVSSLSGIVVVEPNNVNIGVGISRISR</sequence>
<protein>
    <recommendedName>
        <fullName evidence="4">YbbR-like domain-containing protein</fullName>
    </recommendedName>
</protein>
<accession>A0A1W9S3G3</accession>
<proteinExistence type="predicted"/>